<gene>
    <name evidence="2" type="ORF">ANN_12403</name>
</gene>
<feature type="compositionally biased region" description="Polar residues" evidence="1">
    <location>
        <begin position="9"/>
        <end position="32"/>
    </location>
</feature>
<feature type="compositionally biased region" description="Polar residues" evidence="1">
    <location>
        <begin position="47"/>
        <end position="59"/>
    </location>
</feature>
<feature type="region of interest" description="Disordered" evidence="1">
    <location>
        <begin position="1"/>
        <end position="66"/>
    </location>
</feature>
<evidence type="ECO:0000313" key="3">
    <source>
        <dbReference type="Proteomes" id="UP001148838"/>
    </source>
</evidence>
<name>A0ABQ8THH6_PERAM</name>
<reference evidence="2 3" key="1">
    <citation type="journal article" date="2022" name="Allergy">
        <title>Genome assembly and annotation of Periplaneta americana reveal a comprehensive cockroach allergen profile.</title>
        <authorList>
            <person name="Wang L."/>
            <person name="Xiong Q."/>
            <person name="Saelim N."/>
            <person name="Wang L."/>
            <person name="Nong W."/>
            <person name="Wan A.T."/>
            <person name="Shi M."/>
            <person name="Liu X."/>
            <person name="Cao Q."/>
            <person name="Hui J.H.L."/>
            <person name="Sookrung N."/>
            <person name="Leung T.F."/>
            <person name="Tungtrongchitr A."/>
            <person name="Tsui S.K.W."/>
        </authorList>
    </citation>
    <scope>NUCLEOTIDE SEQUENCE [LARGE SCALE GENOMIC DNA]</scope>
    <source>
        <strain evidence="2">PWHHKU_190912</strain>
    </source>
</reference>
<sequence length="88" mass="9156">MAGLCQGGNEPQGSLKASDNAGEMSQGSSTDSYPAFARKGLRENPGKNLNQVTCPNRESNPGHLVSRPDVLAQGWAARADSTLSRGAI</sequence>
<protein>
    <submittedName>
        <fullName evidence="2">Uncharacterized protein</fullName>
    </submittedName>
</protein>
<keyword evidence="3" id="KW-1185">Reference proteome</keyword>
<evidence type="ECO:0000256" key="1">
    <source>
        <dbReference type="SAM" id="MobiDB-lite"/>
    </source>
</evidence>
<accession>A0ABQ8THH6</accession>
<proteinExistence type="predicted"/>
<dbReference type="EMBL" id="JAJSOF020000009">
    <property type="protein sequence ID" value="KAJ4445718.1"/>
    <property type="molecule type" value="Genomic_DNA"/>
</dbReference>
<organism evidence="2 3">
    <name type="scientific">Periplaneta americana</name>
    <name type="common">American cockroach</name>
    <name type="synonym">Blatta americana</name>
    <dbReference type="NCBI Taxonomy" id="6978"/>
    <lineage>
        <taxon>Eukaryota</taxon>
        <taxon>Metazoa</taxon>
        <taxon>Ecdysozoa</taxon>
        <taxon>Arthropoda</taxon>
        <taxon>Hexapoda</taxon>
        <taxon>Insecta</taxon>
        <taxon>Pterygota</taxon>
        <taxon>Neoptera</taxon>
        <taxon>Polyneoptera</taxon>
        <taxon>Dictyoptera</taxon>
        <taxon>Blattodea</taxon>
        <taxon>Blattoidea</taxon>
        <taxon>Blattidae</taxon>
        <taxon>Blattinae</taxon>
        <taxon>Periplaneta</taxon>
    </lineage>
</organism>
<dbReference type="Proteomes" id="UP001148838">
    <property type="component" value="Unassembled WGS sequence"/>
</dbReference>
<evidence type="ECO:0000313" key="2">
    <source>
        <dbReference type="EMBL" id="KAJ4445718.1"/>
    </source>
</evidence>
<comment type="caution">
    <text evidence="2">The sequence shown here is derived from an EMBL/GenBank/DDBJ whole genome shotgun (WGS) entry which is preliminary data.</text>
</comment>